<dbReference type="InParanoid" id="B5YNK5"/>
<feature type="domain" description="NAA35-like TPR repeats" evidence="2">
    <location>
        <begin position="580"/>
        <end position="656"/>
    </location>
</feature>
<dbReference type="GeneID" id="7447145"/>
<dbReference type="PANTHER" id="PTHR21373">
    <property type="entry name" value="GLUCOSE REPRESSIBLE PROTEIN MAK10"/>
    <property type="match status" value="1"/>
</dbReference>
<accession>B5YNK5</accession>
<keyword evidence="4" id="KW-1185">Reference proteome</keyword>
<dbReference type="InterPro" id="IPR007244">
    <property type="entry name" value="Naa35_N"/>
</dbReference>
<dbReference type="Proteomes" id="UP000001449">
    <property type="component" value="Chromosome 7"/>
</dbReference>
<dbReference type="GO" id="GO:0031417">
    <property type="term" value="C:NatC complex"/>
    <property type="evidence" value="ECO:0000318"/>
    <property type="project" value="GO_Central"/>
</dbReference>
<evidence type="ECO:0000313" key="4">
    <source>
        <dbReference type="Proteomes" id="UP000001449"/>
    </source>
</evidence>
<reference evidence="3 4" key="1">
    <citation type="journal article" date="2004" name="Science">
        <title>The genome of the diatom Thalassiosira pseudonana: ecology, evolution, and metabolism.</title>
        <authorList>
            <person name="Armbrust E.V."/>
            <person name="Berges J.A."/>
            <person name="Bowler C."/>
            <person name="Green B.R."/>
            <person name="Martinez D."/>
            <person name="Putnam N.H."/>
            <person name="Zhou S."/>
            <person name="Allen A.E."/>
            <person name="Apt K.E."/>
            <person name="Bechner M."/>
            <person name="Brzezinski M.A."/>
            <person name="Chaal B.K."/>
            <person name="Chiovitti A."/>
            <person name="Davis A.K."/>
            <person name="Demarest M.S."/>
            <person name="Detter J.C."/>
            <person name="Glavina T."/>
            <person name="Goodstein D."/>
            <person name="Hadi M.Z."/>
            <person name="Hellsten U."/>
            <person name="Hildebrand M."/>
            <person name="Jenkins B.D."/>
            <person name="Jurka J."/>
            <person name="Kapitonov V.V."/>
            <person name="Kroger N."/>
            <person name="Lau W.W."/>
            <person name="Lane T.W."/>
            <person name="Larimer F.W."/>
            <person name="Lippmeier J.C."/>
            <person name="Lucas S."/>
            <person name="Medina M."/>
            <person name="Montsant A."/>
            <person name="Obornik M."/>
            <person name="Parker M.S."/>
            <person name="Palenik B."/>
            <person name="Pazour G.J."/>
            <person name="Richardson P.M."/>
            <person name="Rynearson T.A."/>
            <person name="Saito M.A."/>
            <person name="Schwartz D.C."/>
            <person name="Thamatrakoln K."/>
            <person name="Valentin K."/>
            <person name="Vardi A."/>
            <person name="Wilkerson F.P."/>
            <person name="Rokhsar D.S."/>
        </authorList>
    </citation>
    <scope>NUCLEOTIDE SEQUENCE [LARGE SCALE GENOMIC DNA]</scope>
    <source>
        <strain evidence="3 4">CCMP1335</strain>
    </source>
</reference>
<protein>
    <recommendedName>
        <fullName evidence="2">NAA35-like TPR repeats domain-containing protein</fullName>
    </recommendedName>
</protein>
<dbReference type="Pfam" id="PF25789">
    <property type="entry name" value="TPR_NAA35"/>
    <property type="match status" value="1"/>
</dbReference>
<dbReference type="eggNOG" id="ENOG502RUKR">
    <property type="taxonomic scope" value="Eukaryota"/>
</dbReference>
<dbReference type="KEGG" id="tps:THAPS_23568"/>
<dbReference type="EMBL" id="CP001160">
    <property type="protein sequence ID" value="ACI64647.1"/>
    <property type="molecule type" value="Genomic_DNA"/>
</dbReference>
<dbReference type="HOGENOM" id="CLU_406848_0_0_1"/>
<reference evidence="3 4" key="2">
    <citation type="journal article" date="2008" name="Nature">
        <title>The Phaeodactylum genome reveals the evolutionary history of diatom genomes.</title>
        <authorList>
            <person name="Bowler C."/>
            <person name="Allen A.E."/>
            <person name="Badger J.H."/>
            <person name="Grimwood J."/>
            <person name="Jabbari K."/>
            <person name="Kuo A."/>
            <person name="Maheswari U."/>
            <person name="Martens C."/>
            <person name="Maumus F."/>
            <person name="Otillar R.P."/>
            <person name="Rayko E."/>
            <person name="Salamov A."/>
            <person name="Vandepoele K."/>
            <person name="Beszteri B."/>
            <person name="Gruber A."/>
            <person name="Heijde M."/>
            <person name="Katinka M."/>
            <person name="Mock T."/>
            <person name="Valentin K."/>
            <person name="Verret F."/>
            <person name="Berges J.A."/>
            <person name="Brownlee C."/>
            <person name="Cadoret J.P."/>
            <person name="Chiovitti A."/>
            <person name="Choi C.J."/>
            <person name="Coesel S."/>
            <person name="De Martino A."/>
            <person name="Detter J.C."/>
            <person name="Durkin C."/>
            <person name="Falciatore A."/>
            <person name="Fournet J."/>
            <person name="Haruta M."/>
            <person name="Huysman M.J."/>
            <person name="Jenkins B.D."/>
            <person name="Jiroutova K."/>
            <person name="Jorgensen R.E."/>
            <person name="Joubert Y."/>
            <person name="Kaplan A."/>
            <person name="Kroger N."/>
            <person name="Kroth P.G."/>
            <person name="La Roche J."/>
            <person name="Lindquist E."/>
            <person name="Lommer M."/>
            <person name="Martin-Jezequel V."/>
            <person name="Lopez P.J."/>
            <person name="Lucas S."/>
            <person name="Mangogna M."/>
            <person name="McGinnis K."/>
            <person name="Medlin L.K."/>
            <person name="Montsant A."/>
            <person name="Oudot-Le Secq M.P."/>
            <person name="Napoli C."/>
            <person name="Obornik M."/>
            <person name="Parker M.S."/>
            <person name="Petit J.L."/>
            <person name="Porcel B.M."/>
            <person name="Poulsen N."/>
            <person name="Robison M."/>
            <person name="Rychlewski L."/>
            <person name="Rynearson T.A."/>
            <person name="Schmutz J."/>
            <person name="Shapiro H."/>
            <person name="Siaut M."/>
            <person name="Stanley M."/>
            <person name="Sussman M.R."/>
            <person name="Taylor A.R."/>
            <person name="Vardi A."/>
            <person name="von Dassow P."/>
            <person name="Vyverman W."/>
            <person name="Willis A."/>
            <person name="Wyrwicz L.S."/>
            <person name="Rokhsar D.S."/>
            <person name="Weissenbach J."/>
            <person name="Armbrust E.V."/>
            <person name="Green B.R."/>
            <person name="Van de Peer Y."/>
            <person name="Grigoriev I.V."/>
        </authorList>
    </citation>
    <scope>NUCLEOTIDE SEQUENCE [LARGE SCALE GENOMIC DNA]</scope>
    <source>
        <strain evidence="3 4">CCMP1335</strain>
    </source>
</reference>
<dbReference type="PaxDb" id="35128-Thaps23568"/>
<proteinExistence type="predicted"/>
<gene>
    <name evidence="3" type="ORF">THAPS_23568</name>
</gene>
<dbReference type="InterPro" id="IPR057982">
    <property type="entry name" value="TPR_NAA35"/>
</dbReference>
<dbReference type="AlphaFoldDB" id="B5YNK5"/>
<organism evidence="3 4">
    <name type="scientific">Thalassiosira pseudonana</name>
    <name type="common">Marine diatom</name>
    <name type="synonym">Cyclotella nana</name>
    <dbReference type="NCBI Taxonomy" id="35128"/>
    <lineage>
        <taxon>Eukaryota</taxon>
        <taxon>Sar</taxon>
        <taxon>Stramenopiles</taxon>
        <taxon>Ochrophyta</taxon>
        <taxon>Bacillariophyta</taxon>
        <taxon>Coscinodiscophyceae</taxon>
        <taxon>Thalassiosirophycidae</taxon>
        <taxon>Thalassiosirales</taxon>
        <taxon>Thalassiosiraceae</taxon>
        <taxon>Thalassiosira</taxon>
    </lineage>
</organism>
<feature type="region of interest" description="Disordered" evidence="1">
    <location>
        <begin position="121"/>
        <end position="172"/>
    </location>
</feature>
<evidence type="ECO:0000259" key="2">
    <source>
        <dbReference type="Pfam" id="PF25789"/>
    </source>
</evidence>
<dbReference type="STRING" id="35128.B5YNK5"/>
<dbReference type="PANTHER" id="PTHR21373:SF0">
    <property type="entry name" value="N-ALPHA-ACETYLTRANSFERASE 35, NATC AUXILIARY SUBUNIT"/>
    <property type="match status" value="1"/>
</dbReference>
<feature type="compositionally biased region" description="Polar residues" evidence="1">
    <location>
        <begin position="151"/>
        <end position="172"/>
    </location>
</feature>
<name>B5YNK5_THAPS</name>
<dbReference type="RefSeq" id="XP_002295930.1">
    <property type="nucleotide sequence ID" value="XM_002295894.1"/>
</dbReference>
<sequence length="676" mass="74369">MASPTPNSQDDELIDITHLLRSYASECLSYSRPFAPPSEPVATTSPSASREDVNLDGILQVQGISLGGVNSSTSNATCNEALPTPAVAPLHLDLRDAMTALELGDKRMDCCEIPLISETPTTKVDSASDETKKHQPLPLDTPTVPPRIAPTSLSDGTPFEWSTNEASSPPSTRVLSNNTLLLQHSPCPSLLPYWETLSLSSSNNSPTSSPLLPLLLLQLTSLEAYIGTNNGGSNAAETLYCMMWCHDGVLVDMSERLNVRDRIVDAAVIDTSNVSKGDVDATNDLTVAQWALFASSLGIVRISEAVRTAVVHADIYEEEDFGVALHGAKVVSSQEGDASQDKTQAAKEVTTMRFCPSLKSDYHMINNVWSTAISKLHRYQNSCSNEETDHTIDALLLILQYQQSFYRAIYVLSELNDGNVIQFTEIAVDRSREVVELLGRLRSNDAIADYLTNGLVETDGQLRKMQHKSSTEKSHQQRLDLFLAASFDPFVNRRLLGNAPVRKACFHQQADVIDSLSNLAAELEWAVCDVILHGNTLGRITRMMENISLRGCGGAVVVPPKKSSASKKKDESDKPPVGINVLCRSLLVLNLYFDDKLLGQYDFQDIIGQHMQQQCAVPEVILISSSPGCGRAWLARLAKPMYDTLKALCLNRHRERGLQKLSFFLHLKCFRKKLLW</sequence>
<evidence type="ECO:0000256" key="1">
    <source>
        <dbReference type="SAM" id="MobiDB-lite"/>
    </source>
</evidence>
<evidence type="ECO:0000313" key="3">
    <source>
        <dbReference type="EMBL" id="ACI64647.1"/>
    </source>
</evidence>